<keyword evidence="2" id="KW-0001">2Fe-2S</keyword>
<dbReference type="InterPro" id="IPR037237">
    <property type="entry name" value="IlvD/EDD_N"/>
</dbReference>
<dbReference type="InterPro" id="IPR020558">
    <property type="entry name" value="DiOHA_6PGluconate_deHydtase_CS"/>
</dbReference>
<protein>
    <submittedName>
        <fullName evidence="10">Dihydroxyacid dehydratase/phosphogluconate dehydratase</fullName>
    </submittedName>
</protein>
<evidence type="ECO:0000256" key="1">
    <source>
        <dbReference type="ARBA" id="ARBA00006486"/>
    </source>
</evidence>
<dbReference type="PROSITE" id="PS00886">
    <property type="entry name" value="ILVD_EDD_1"/>
    <property type="match status" value="1"/>
</dbReference>
<dbReference type="SUPFAM" id="SSF52016">
    <property type="entry name" value="LeuD/IlvD-like"/>
    <property type="match status" value="1"/>
</dbReference>
<dbReference type="AlphaFoldDB" id="A0A0S6U6Y1"/>
<evidence type="ECO:0000259" key="9">
    <source>
        <dbReference type="Pfam" id="PF24877"/>
    </source>
</evidence>
<dbReference type="EMBL" id="DF238840">
    <property type="protein sequence ID" value="GAF24865.1"/>
    <property type="molecule type" value="Genomic_DNA"/>
</dbReference>
<dbReference type="PANTHER" id="PTHR43661:SF3">
    <property type="entry name" value="D-XYLONATE DEHYDRATASE YAGF-RELATED"/>
    <property type="match status" value="1"/>
</dbReference>
<dbReference type="GO" id="GO:0051537">
    <property type="term" value="F:2 iron, 2 sulfur cluster binding"/>
    <property type="evidence" value="ECO:0007669"/>
    <property type="project" value="UniProtKB-KW"/>
</dbReference>
<evidence type="ECO:0000256" key="5">
    <source>
        <dbReference type="ARBA" id="ARBA00023014"/>
    </source>
</evidence>
<sequence>MMGKWRSFGLLNGPDAAQRRAVFKAMGFDDIDLTRPLIGIANTWSELCPGHYHLRELAKAVKAGVWQAGGMPVEFNSVSQCATITIGLGGIRYDTPTRDIVAAGVEIASELHMLDGLVMLSTCDKNVPAHLLAAARVNIPTIIVTGGSMLPGQYKGEEFLLPDLDEMVWGSSKVAKHSAADVMEAENYACPGPGACPVLGTANTMQCLAEAIGLALPGSAIIPAVFPEKLWSAKASGRMIVELVKNQITPRQIMTRKALENTICVHQALGGSTNAVLHILALAEELGLGDEITLDTIERFSFSTPCITNVRPNGPYDIVELDRAGGIPGVMKVLAQNGLLHLDIMTVTGKTVRENLTKVKVKNREVIHSVDDPVYKEGGVTVLRGNLASSAITRVTGIRSDLRYFTGPARVFDSFEDALKAIWQDKIIKTGDVVVVRYEGPRGGPGMTEVLPVLASLVGMGLDAAVVTDGKFSGFARGPGICQVTPEAAVGGPLALVEDGDLIEIDITRKQLNLKVPDEELLRRRAKWQPPEPRVKHGVLNLYARLALPATKGAGLPPRLDR</sequence>
<organism evidence="10">
    <name type="scientific">Moorella thermoacetica Y72</name>
    <dbReference type="NCBI Taxonomy" id="1325331"/>
    <lineage>
        <taxon>Bacteria</taxon>
        <taxon>Bacillati</taxon>
        <taxon>Bacillota</taxon>
        <taxon>Clostridia</taxon>
        <taxon>Neomoorellales</taxon>
        <taxon>Neomoorellaceae</taxon>
        <taxon>Neomoorella</taxon>
    </lineage>
</organism>
<keyword evidence="3" id="KW-0479">Metal-binding</keyword>
<keyword evidence="4" id="KW-0408">Iron</keyword>
<name>A0A0S6U6Y1_NEOTH</name>
<accession>A0A0S6U6Y1</accession>
<evidence type="ECO:0000256" key="6">
    <source>
        <dbReference type="ARBA" id="ARBA00023239"/>
    </source>
</evidence>
<dbReference type="SUPFAM" id="SSF143975">
    <property type="entry name" value="IlvD/EDD N-terminal domain-like"/>
    <property type="match status" value="1"/>
</dbReference>
<feature type="domain" description="Dihydroxy-acid/6-phosphogluconate dehydratase C-terminal" evidence="9">
    <location>
        <begin position="365"/>
        <end position="554"/>
    </location>
</feature>
<dbReference type="GO" id="GO:0009082">
    <property type="term" value="P:branched-chain amino acid biosynthetic process"/>
    <property type="evidence" value="ECO:0007669"/>
    <property type="project" value="UniProtKB-KW"/>
</dbReference>
<evidence type="ECO:0000256" key="7">
    <source>
        <dbReference type="ARBA" id="ARBA00023304"/>
    </source>
</evidence>
<dbReference type="Pfam" id="PF24877">
    <property type="entry name" value="ILV_EDD_C"/>
    <property type="match status" value="1"/>
</dbReference>
<evidence type="ECO:0000256" key="2">
    <source>
        <dbReference type="ARBA" id="ARBA00022714"/>
    </source>
</evidence>
<dbReference type="GO" id="GO:0046872">
    <property type="term" value="F:metal ion binding"/>
    <property type="evidence" value="ECO:0007669"/>
    <property type="project" value="UniProtKB-KW"/>
</dbReference>
<dbReference type="InterPro" id="IPR056740">
    <property type="entry name" value="ILV_EDD_C"/>
</dbReference>
<keyword evidence="7" id="KW-0028">Amino-acid biosynthesis</keyword>
<keyword evidence="6" id="KW-0456">Lyase</keyword>
<proteinExistence type="inferred from homology"/>
<keyword evidence="7" id="KW-0100">Branched-chain amino acid biosynthesis</keyword>
<dbReference type="InterPro" id="IPR042096">
    <property type="entry name" value="Dihydro-acid_dehy_C"/>
</dbReference>
<dbReference type="Gene3D" id="3.50.30.80">
    <property type="entry name" value="IlvD/EDD C-terminal domain-like"/>
    <property type="match status" value="1"/>
</dbReference>
<dbReference type="RefSeq" id="WP_025773035.1">
    <property type="nucleotide sequence ID" value="NZ_DF238840.1"/>
</dbReference>
<dbReference type="FunFam" id="3.50.30.80:FF:000001">
    <property type="entry name" value="Dihydroxy-acid dehydratase"/>
    <property type="match status" value="1"/>
</dbReference>
<dbReference type="Pfam" id="PF00920">
    <property type="entry name" value="ILVD_EDD_N"/>
    <property type="match status" value="1"/>
</dbReference>
<gene>
    <name evidence="10" type="ORF">MTY_0193</name>
</gene>
<evidence type="ECO:0000259" key="8">
    <source>
        <dbReference type="Pfam" id="PF00920"/>
    </source>
</evidence>
<dbReference type="GO" id="GO:0005829">
    <property type="term" value="C:cytosol"/>
    <property type="evidence" value="ECO:0007669"/>
    <property type="project" value="TreeGrafter"/>
</dbReference>
<evidence type="ECO:0000256" key="3">
    <source>
        <dbReference type="ARBA" id="ARBA00022723"/>
    </source>
</evidence>
<evidence type="ECO:0000256" key="4">
    <source>
        <dbReference type="ARBA" id="ARBA00023004"/>
    </source>
</evidence>
<feature type="domain" description="Dihydroxy-acid/6-phosphogluconate dehydratase N-terminal" evidence="8">
    <location>
        <begin position="35"/>
        <end position="355"/>
    </location>
</feature>
<dbReference type="Proteomes" id="UP000063718">
    <property type="component" value="Unassembled WGS sequence"/>
</dbReference>
<reference evidence="10" key="1">
    <citation type="journal article" date="2014" name="Gene">
        <title>Genome-guided analysis of transformation efficiency and carbon dioxide assimilation by Moorella thermoacetica Y72.</title>
        <authorList>
            <person name="Tsukahara K."/>
            <person name="Kita A."/>
            <person name="Nakashimada Y."/>
            <person name="Hoshino T."/>
            <person name="Murakami K."/>
        </authorList>
    </citation>
    <scope>NUCLEOTIDE SEQUENCE [LARGE SCALE GENOMIC DNA]</scope>
    <source>
        <strain evidence="10">Y72</strain>
    </source>
</reference>
<comment type="similarity">
    <text evidence="1">Belongs to the IlvD/Edd family.</text>
</comment>
<keyword evidence="5" id="KW-0411">Iron-sulfur</keyword>
<dbReference type="GO" id="GO:0016836">
    <property type="term" value="F:hydro-lyase activity"/>
    <property type="evidence" value="ECO:0007669"/>
    <property type="project" value="TreeGrafter"/>
</dbReference>
<dbReference type="PANTHER" id="PTHR43661">
    <property type="entry name" value="D-XYLONATE DEHYDRATASE"/>
    <property type="match status" value="1"/>
</dbReference>
<dbReference type="InterPro" id="IPR000581">
    <property type="entry name" value="ILV_EDD_N"/>
</dbReference>
<evidence type="ECO:0000313" key="10">
    <source>
        <dbReference type="EMBL" id="GAF24865.1"/>
    </source>
</evidence>